<organism evidence="2 3">
    <name type="scientific">Ehrlichia ruminantium</name>
    <name type="common">heartwater rickettsia</name>
    <name type="synonym">Cowdria ruminantium</name>
    <dbReference type="NCBI Taxonomy" id="779"/>
    <lineage>
        <taxon>Bacteria</taxon>
        <taxon>Pseudomonadati</taxon>
        <taxon>Pseudomonadota</taxon>
        <taxon>Alphaproteobacteria</taxon>
        <taxon>Rickettsiales</taxon>
        <taxon>Anaplasmataceae</taxon>
        <taxon>Ehrlichia</taxon>
    </lineage>
</organism>
<accession>A0AAE6QAB0</accession>
<dbReference type="EMBL" id="CP033455">
    <property type="protein sequence ID" value="QGR03078.1"/>
    <property type="molecule type" value="Genomic_DNA"/>
</dbReference>
<proteinExistence type="predicted"/>
<protein>
    <submittedName>
        <fullName evidence="2">DUF3514 domain-containing protein</fullName>
    </submittedName>
</protein>
<dbReference type="Pfam" id="PF12027">
    <property type="entry name" value="DUF3514"/>
    <property type="match status" value="1"/>
</dbReference>
<feature type="region of interest" description="Disordered" evidence="1">
    <location>
        <begin position="1"/>
        <end position="88"/>
    </location>
</feature>
<gene>
    <name evidence="2" type="ORF">EDL80_00385</name>
</gene>
<feature type="compositionally biased region" description="Basic residues" evidence="1">
    <location>
        <begin position="236"/>
        <end position="247"/>
    </location>
</feature>
<evidence type="ECO:0000313" key="2">
    <source>
        <dbReference type="EMBL" id="QGR03078.1"/>
    </source>
</evidence>
<feature type="region of interest" description="Disordered" evidence="1">
    <location>
        <begin position="630"/>
        <end position="650"/>
    </location>
</feature>
<feature type="compositionally biased region" description="Basic and acidic residues" evidence="1">
    <location>
        <begin position="1"/>
        <end position="11"/>
    </location>
</feature>
<dbReference type="InterPro" id="IPR021902">
    <property type="entry name" value="DUF3514"/>
</dbReference>
<feature type="region of interest" description="Disordered" evidence="1">
    <location>
        <begin position="234"/>
        <end position="254"/>
    </location>
</feature>
<evidence type="ECO:0000256" key="1">
    <source>
        <dbReference type="SAM" id="MobiDB-lite"/>
    </source>
</evidence>
<sequence length="650" mass="74836">MLPRLIDDSNNKKKIQQLSDNQKKGDKSYKRETKVGSCDATGVTPEEKDMQFRMTEKKTKSGMQARGFHTGSVYRDNAGTSSSEDSISSKEVTASMDSMGLGGLFENVYVQQAAISRRECLKQDVCVEMPEFFRMQSDLSIKNSVSNGTSSKVGSTQIDEKLRYGLNEQTVSNVLYQVDPELSMGVAGLHIDYSDRNNITVAESEKTPHIDMMELKKSIDAIIPTITENMYLKQGARPKTRRRRGAKVPKSNKNTKLVSPSICHENIGMDNALCNSVYMNYRLGRPQMLMAVSDENVNYPFKDAVREFDIFINDPLANLRKMHIMYLCNLVKLLFYALENGCYVIRPDIRENILSFTKRFDLFCNILKLEVLTQIALILGCDKLHKILVFQGSTFLELEIFHMLFDAVADVMYTNSTCLTKCYVLLQNICQYYTNIITQQDYVASPKRLQVYADLILLLGDLIFAKRTKQCNKAIIHSVNLMLVCCSIRLATLYYDVELCYSFEKIDLHMQNMLSFLAFRYSKNFLSQKLVKLLRNFMYMYDVSEKSELVLMCNILFPRKLLSLCADNVEEYIKKCNAYDTMSWLTIFVDAAYYLGRSDVRSIVRIQRDIEIYEQVLTHMHTKLIPYNKSMQQDNKKQSEREYISHGYGR</sequence>
<evidence type="ECO:0000313" key="3">
    <source>
        <dbReference type="Proteomes" id="UP000422822"/>
    </source>
</evidence>
<reference evidence="2 3" key="1">
    <citation type="submission" date="2018-10" db="EMBL/GenBank/DDBJ databases">
        <title>Propagation and draft genome sequences of three atypical Erhlichia ruminantium isolates.</title>
        <authorList>
            <person name="Liebenberg J."/>
            <person name="Steyn H."/>
            <person name="Josemans A."/>
            <person name="Zweygarth E."/>
        </authorList>
    </citation>
    <scope>NUCLEOTIDE SEQUENCE [LARGE SCALE GENOMIC DNA]</scope>
    <source>
        <strain evidence="2 3">Omatjenne</strain>
    </source>
</reference>
<dbReference type="AlphaFoldDB" id="A0AAE6QAB0"/>
<feature type="compositionally biased region" description="Basic and acidic residues" evidence="1">
    <location>
        <begin position="21"/>
        <end position="34"/>
    </location>
</feature>
<feature type="compositionally biased region" description="Basic and acidic residues" evidence="1">
    <location>
        <begin position="634"/>
        <end position="644"/>
    </location>
</feature>
<feature type="compositionally biased region" description="Basic and acidic residues" evidence="1">
    <location>
        <begin position="45"/>
        <end position="59"/>
    </location>
</feature>
<dbReference type="RefSeq" id="WP_158406244.1">
    <property type="nucleotide sequence ID" value="NZ_CP033454.1"/>
</dbReference>
<dbReference type="Proteomes" id="UP000422822">
    <property type="component" value="Chromosome"/>
</dbReference>
<keyword evidence="3" id="KW-1185">Reference proteome</keyword>
<name>A0AAE6QAB0_EHRRU</name>